<keyword evidence="2" id="KW-1185">Reference proteome</keyword>
<protein>
    <submittedName>
        <fullName evidence="1">Uncharacterized protein</fullName>
    </submittedName>
</protein>
<dbReference type="EMBL" id="CM039432">
    <property type="protein sequence ID" value="KAI4333601.1"/>
    <property type="molecule type" value="Genomic_DNA"/>
</dbReference>
<evidence type="ECO:0000313" key="1">
    <source>
        <dbReference type="EMBL" id="KAI4333601.1"/>
    </source>
</evidence>
<organism evidence="1 2">
    <name type="scientific">Bauhinia variegata</name>
    <name type="common">Purple orchid tree</name>
    <name type="synonym">Phanera variegata</name>
    <dbReference type="NCBI Taxonomy" id="167791"/>
    <lineage>
        <taxon>Eukaryota</taxon>
        <taxon>Viridiplantae</taxon>
        <taxon>Streptophyta</taxon>
        <taxon>Embryophyta</taxon>
        <taxon>Tracheophyta</taxon>
        <taxon>Spermatophyta</taxon>
        <taxon>Magnoliopsida</taxon>
        <taxon>eudicotyledons</taxon>
        <taxon>Gunneridae</taxon>
        <taxon>Pentapetalae</taxon>
        <taxon>rosids</taxon>
        <taxon>fabids</taxon>
        <taxon>Fabales</taxon>
        <taxon>Fabaceae</taxon>
        <taxon>Cercidoideae</taxon>
        <taxon>Cercideae</taxon>
        <taxon>Bauhiniinae</taxon>
        <taxon>Bauhinia</taxon>
    </lineage>
</organism>
<comment type="caution">
    <text evidence="1">The sequence shown here is derived from an EMBL/GenBank/DDBJ whole genome shotgun (WGS) entry which is preliminary data.</text>
</comment>
<proteinExistence type="predicted"/>
<gene>
    <name evidence="1" type="ORF">L6164_018385</name>
</gene>
<reference evidence="1 2" key="1">
    <citation type="journal article" date="2022" name="DNA Res.">
        <title>Chromosomal-level genome assembly of the orchid tree Bauhinia variegata (Leguminosae; Cercidoideae) supports the allotetraploid origin hypothesis of Bauhinia.</title>
        <authorList>
            <person name="Zhong Y."/>
            <person name="Chen Y."/>
            <person name="Zheng D."/>
            <person name="Pang J."/>
            <person name="Liu Y."/>
            <person name="Luo S."/>
            <person name="Meng S."/>
            <person name="Qian L."/>
            <person name="Wei D."/>
            <person name="Dai S."/>
            <person name="Zhou R."/>
        </authorList>
    </citation>
    <scope>NUCLEOTIDE SEQUENCE [LARGE SCALE GENOMIC DNA]</scope>
    <source>
        <strain evidence="1">BV-YZ2020</strain>
    </source>
</reference>
<evidence type="ECO:0000313" key="2">
    <source>
        <dbReference type="Proteomes" id="UP000828941"/>
    </source>
</evidence>
<sequence>MAEEDKTQKCDHSSSGCSIGSFGKSFKKPKQKKVPQRGLGVAQLEKIRIEELQKKDAAPANFPFPSSVSSSKSSYLPLPIPNFHHSNKSSTSSIPFPSGSPPDFRSPLSFQNFDVKVPNTLPLANNGSFEANWPAFPVPGQGNVPKLWNSYEFDFERESSGVDPGLAFRSSFSLPCESNLPNWVQRTQQYQQPCSSMVNVSSVTSSTPILHYSIEPPSNQNYSGSCAPMQQEEKMIGLKRSYPFSLDVPPASSFNLKLHTFAAPMKANETTSCGNGNGNGSGFIFDAGNSTFREVPSSSTSNFEPNSKKINKESENLNRDFLSLAPPLPTTSCPPSNIKPPSTLLAFDKQEYPDFESSSCQGNMVEQVQVPPQEPFYSFFPQAAKTEIGQTRARMENCNVEAGGENVDLNLKL</sequence>
<name>A0ACB9NEI0_BAUVA</name>
<accession>A0ACB9NEI0</accession>
<dbReference type="Proteomes" id="UP000828941">
    <property type="component" value="Chromosome 7"/>
</dbReference>